<dbReference type="Pfam" id="PF06985">
    <property type="entry name" value="HET"/>
    <property type="match status" value="1"/>
</dbReference>
<evidence type="ECO:0008006" key="5">
    <source>
        <dbReference type="Google" id="ProtNLM"/>
    </source>
</evidence>
<comment type="caution">
    <text evidence="3">The sequence shown here is derived from an EMBL/GenBank/DDBJ whole genome shotgun (WGS) entry which is preliminary data.</text>
</comment>
<protein>
    <recommendedName>
        <fullName evidence="5">Heterokaryon incompatibility domain-containing protein</fullName>
    </recommendedName>
</protein>
<gene>
    <name evidence="3" type="ORF">SEUCBS140593_000222</name>
</gene>
<proteinExistence type="predicted"/>
<feature type="domain" description="Heterokaryon incompatibility" evidence="1">
    <location>
        <begin position="22"/>
        <end position="116"/>
    </location>
</feature>
<sequence length="218" mass="24825">MRLINVETFKVEEFLEGRVPPYAILSHTWLPKGEVKFSDMADSAPRPVDMPGWYKIQKSAEQAKEDGHAYIWVDTCCIDKSSSAELSEAINSMFAWDIFAATAAERMSWASKRTTTRKEDMAYCLLGIFGINMPLLYGERDRAFIRLQKEIIANHNDLSILSWEPVWEDFDPEARDEILKIRIGESQPWKQTNAMATSVRNFTSCQGIDTDAVISCIS</sequence>
<accession>A0ABP0AMY2</accession>
<reference evidence="3 4" key="1">
    <citation type="submission" date="2024-01" db="EMBL/GenBank/DDBJ databases">
        <authorList>
            <person name="Allen C."/>
            <person name="Tagirdzhanova G."/>
        </authorList>
    </citation>
    <scope>NUCLEOTIDE SEQUENCE [LARGE SCALE GENOMIC DNA]</scope>
</reference>
<dbReference type="PANTHER" id="PTHR10622:SF10">
    <property type="entry name" value="HET DOMAIN-CONTAINING PROTEIN"/>
    <property type="match status" value="1"/>
</dbReference>
<feature type="domain" description="DUF8212" evidence="2">
    <location>
        <begin position="142"/>
        <end position="209"/>
    </location>
</feature>
<dbReference type="EMBL" id="CAWUHD010000001">
    <property type="protein sequence ID" value="CAK7208584.1"/>
    <property type="molecule type" value="Genomic_DNA"/>
</dbReference>
<dbReference type="InterPro" id="IPR058525">
    <property type="entry name" value="DUF8212"/>
</dbReference>
<evidence type="ECO:0000259" key="2">
    <source>
        <dbReference type="Pfam" id="PF26640"/>
    </source>
</evidence>
<evidence type="ECO:0000259" key="1">
    <source>
        <dbReference type="Pfam" id="PF06985"/>
    </source>
</evidence>
<organism evidence="3 4">
    <name type="scientific">Sporothrix eucalyptigena</name>
    <dbReference type="NCBI Taxonomy" id="1812306"/>
    <lineage>
        <taxon>Eukaryota</taxon>
        <taxon>Fungi</taxon>
        <taxon>Dikarya</taxon>
        <taxon>Ascomycota</taxon>
        <taxon>Pezizomycotina</taxon>
        <taxon>Sordariomycetes</taxon>
        <taxon>Sordariomycetidae</taxon>
        <taxon>Ophiostomatales</taxon>
        <taxon>Ophiostomataceae</taxon>
        <taxon>Sporothrix</taxon>
    </lineage>
</organism>
<dbReference type="InterPro" id="IPR010730">
    <property type="entry name" value="HET"/>
</dbReference>
<evidence type="ECO:0000313" key="4">
    <source>
        <dbReference type="Proteomes" id="UP001642482"/>
    </source>
</evidence>
<dbReference type="PANTHER" id="PTHR10622">
    <property type="entry name" value="HET DOMAIN-CONTAINING PROTEIN"/>
    <property type="match status" value="1"/>
</dbReference>
<evidence type="ECO:0000313" key="3">
    <source>
        <dbReference type="EMBL" id="CAK7208584.1"/>
    </source>
</evidence>
<keyword evidence="4" id="KW-1185">Reference proteome</keyword>
<dbReference type="Proteomes" id="UP001642482">
    <property type="component" value="Unassembled WGS sequence"/>
</dbReference>
<name>A0ABP0AMY2_9PEZI</name>
<dbReference type="Pfam" id="PF26640">
    <property type="entry name" value="DUF8212"/>
    <property type="match status" value="1"/>
</dbReference>